<feature type="region of interest" description="Disordered" evidence="7">
    <location>
        <begin position="1"/>
        <end position="21"/>
    </location>
</feature>
<accession>A0A812NSQ6</accession>
<sequence length="586" mass="63584">MGGMVADGGGLRAGRLSETSKQDKQNREAFDFWCFAAAVLNIRALPYVRRAIAVGNPMSTLSDEASDGPNSEVEEEEESQPPLKRALKMAKGTRKVRERDAIGRQVLERQLCAVSAVEGADIGLLPAVTFALQHDLHLRLVQIAKMSVAQAVTQAVAGPVWGVLADRRVCRRKTLLAIGAFIQGVCTIALGWTEDLAAMVIIRSINGAALASLKPICVGIVADTTSENSRGKINGYLVFSMILGTMAATSICAPLARATICGIQGWRVAFAFTGAIAIFTSMLISVFMYEARHEKSWDKEARQKCTGVGREFSKFFGYFRMPTFVVMIGQGLFGCIPSNAFNYATLYFQVAGLPDKQAAALMTAYQASSAFGHLLGGIIGDALARRCPYHGRAFTANISVLSGIPCVFLIFMTQPSEEYRLMWYLSLLILMGLTSTWCATGVNLPLLSEIVDPASRSGIMAWETAMESAIAAFAGNAAVGYLAQGVFGYDLVDAGSQAEGHHNAEALGKTLALTSVLPWSICLCFYVFLHWAVPYDKRRIEEEKAKYKMVSEGSLSEITLNTDESDGFVLDNGKEEDENLEWLKQC</sequence>
<gene>
    <name evidence="10" type="primary">mucK</name>
    <name evidence="10" type="ORF">SNAT2548_LOCUS17514</name>
</gene>
<evidence type="ECO:0000256" key="2">
    <source>
        <dbReference type="ARBA" id="ARBA00022448"/>
    </source>
</evidence>
<keyword evidence="5 8" id="KW-0472">Membrane</keyword>
<evidence type="ECO:0000256" key="4">
    <source>
        <dbReference type="ARBA" id="ARBA00022989"/>
    </source>
</evidence>
<dbReference type="Pfam" id="PF07690">
    <property type="entry name" value="MFS_1"/>
    <property type="match status" value="1"/>
</dbReference>
<feature type="transmembrane region" description="Helical" evidence="8">
    <location>
        <begin position="268"/>
        <end position="289"/>
    </location>
</feature>
<feature type="transmembrane region" description="Helical" evidence="8">
    <location>
        <begin position="468"/>
        <end position="487"/>
    </location>
</feature>
<feature type="region of interest" description="Disordered" evidence="7">
    <location>
        <begin position="59"/>
        <end position="90"/>
    </location>
</feature>
<dbReference type="SUPFAM" id="SSF103473">
    <property type="entry name" value="MFS general substrate transporter"/>
    <property type="match status" value="1"/>
</dbReference>
<evidence type="ECO:0000313" key="11">
    <source>
        <dbReference type="Proteomes" id="UP000604046"/>
    </source>
</evidence>
<evidence type="ECO:0000256" key="8">
    <source>
        <dbReference type="SAM" id="Phobius"/>
    </source>
</evidence>
<comment type="similarity">
    <text evidence="6">Belongs to the major facilitator superfamily. Spinster (TC 2.A.1.49) family.</text>
</comment>
<feature type="domain" description="Major facilitator superfamily (MFS) profile" evidence="9">
    <location>
        <begin position="107"/>
        <end position="537"/>
    </location>
</feature>
<feature type="transmembrane region" description="Helical" evidence="8">
    <location>
        <begin position="507"/>
        <end position="529"/>
    </location>
</feature>
<proteinExistence type="inferred from homology"/>
<dbReference type="Proteomes" id="UP000604046">
    <property type="component" value="Unassembled WGS sequence"/>
</dbReference>
<evidence type="ECO:0000259" key="9">
    <source>
        <dbReference type="PROSITE" id="PS50850"/>
    </source>
</evidence>
<feature type="transmembrane region" description="Helical" evidence="8">
    <location>
        <begin position="174"/>
        <end position="192"/>
    </location>
</feature>
<evidence type="ECO:0000256" key="3">
    <source>
        <dbReference type="ARBA" id="ARBA00022692"/>
    </source>
</evidence>
<dbReference type="InterPro" id="IPR036259">
    <property type="entry name" value="MFS_trans_sf"/>
</dbReference>
<dbReference type="GO" id="GO:0016020">
    <property type="term" value="C:membrane"/>
    <property type="evidence" value="ECO:0007669"/>
    <property type="project" value="UniProtKB-SubCell"/>
</dbReference>
<feature type="transmembrane region" description="Helical" evidence="8">
    <location>
        <begin position="198"/>
        <end position="221"/>
    </location>
</feature>
<comment type="subcellular location">
    <subcellularLocation>
        <location evidence="1">Membrane</location>
        <topology evidence="1">Multi-pass membrane protein</topology>
    </subcellularLocation>
</comment>
<feature type="transmembrane region" description="Helical" evidence="8">
    <location>
        <begin position="324"/>
        <end position="344"/>
    </location>
</feature>
<keyword evidence="3 8" id="KW-0812">Transmembrane</keyword>
<feature type="transmembrane region" description="Helical" evidence="8">
    <location>
        <begin position="364"/>
        <end position="384"/>
    </location>
</feature>
<organism evidence="10 11">
    <name type="scientific">Symbiodinium natans</name>
    <dbReference type="NCBI Taxonomy" id="878477"/>
    <lineage>
        <taxon>Eukaryota</taxon>
        <taxon>Sar</taxon>
        <taxon>Alveolata</taxon>
        <taxon>Dinophyceae</taxon>
        <taxon>Suessiales</taxon>
        <taxon>Symbiodiniaceae</taxon>
        <taxon>Symbiodinium</taxon>
    </lineage>
</organism>
<keyword evidence="2" id="KW-0813">Transport</keyword>
<keyword evidence="4 8" id="KW-1133">Transmembrane helix</keyword>
<dbReference type="PANTHER" id="PTHR23505:SF52">
    <property type="entry name" value="MAJOR FACILITATOR SUPERFAMILY PROTEIN"/>
    <property type="match status" value="1"/>
</dbReference>
<feature type="transmembrane region" description="Helical" evidence="8">
    <location>
        <begin position="396"/>
        <end position="415"/>
    </location>
</feature>
<dbReference type="OrthoDB" id="440755at2759"/>
<evidence type="ECO:0000256" key="5">
    <source>
        <dbReference type="ARBA" id="ARBA00023136"/>
    </source>
</evidence>
<dbReference type="AlphaFoldDB" id="A0A812NSQ6"/>
<evidence type="ECO:0000256" key="1">
    <source>
        <dbReference type="ARBA" id="ARBA00004141"/>
    </source>
</evidence>
<comment type="caution">
    <text evidence="10">The sequence shown here is derived from an EMBL/GenBank/DDBJ whole genome shotgun (WGS) entry which is preliminary data.</text>
</comment>
<dbReference type="InterPro" id="IPR020846">
    <property type="entry name" value="MFS_dom"/>
</dbReference>
<dbReference type="InterPro" id="IPR011701">
    <property type="entry name" value="MFS"/>
</dbReference>
<dbReference type="EMBL" id="CAJNDS010002113">
    <property type="protein sequence ID" value="CAE7334804.1"/>
    <property type="molecule type" value="Genomic_DNA"/>
</dbReference>
<dbReference type="Gene3D" id="1.20.1250.20">
    <property type="entry name" value="MFS general substrate transporter like domains"/>
    <property type="match status" value="1"/>
</dbReference>
<evidence type="ECO:0000256" key="7">
    <source>
        <dbReference type="SAM" id="MobiDB-lite"/>
    </source>
</evidence>
<evidence type="ECO:0000313" key="10">
    <source>
        <dbReference type="EMBL" id="CAE7334804.1"/>
    </source>
</evidence>
<feature type="transmembrane region" description="Helical" evidence="8">
    <location>
        <begin position="233"/>
        <end position="256"/>
    </location>
</feature>
<evidence type="ECO:0000256" key="6">
    <source>
        <dbReference type="ARBA" id="ARBA00024338"/>
    </source>
</evidence>
<dbReference type="PANTHER" id="PTHR23505">
    <property type="entry name" value="SPINSTER"/>
    <property type="match status" value="1"/>
</dbReference>
<feature type="compositionally biased region" description="Gly residues" evidence="7">
    <location>
        <begin position="1"/>
        <end position="12"/>
    </location>
</feature>
<dbReference type="InterPro" id="IPR044770">
    <property type="entry name" value="MFS_spinster-like"/>
</dbReference>
<dbReference type="PROSITE" id="PS50850">
    <property type="entry name" value="MFS"/>
    <property type="match status" value="1"/>
</dbReference>
<feature type="transmembrane region" description="Helical" evidence="8">
    <location>
        <begin position="421"/>
        <end position="447"/>
    </location>
</feature>
<dbReference type="GO" id="GO:0022857">
    <property type="term" value="F:transmembrane transporter activity"/>
    <property type="evidence" value="ECO:0007669"/>
    <property type="project" value="InterPro"/>
</dbReference>
<name>A0A812NSQ6_9DINO</name>
<reference evidence="10" key="1">
    <citation type="submission" date="2021-02" db="EMBL/GenBank/DDBJ databases">
        <authorList>
            <person name="Dougan E. K."/>
            <person name="Rhodes N."/>
            <person name="Thang M."/>
            <person name="Chan C."/>
        </authorList>
    </citation>
    <scope>NUCLEOTIDE SEQUENCE</scope>
</reference>
<protein>
    <submittedName>
        <fullName evidence="10">MucK protein</fullName>
    </submittedName>
</protein>
<keyword evidence="11" id="KW-1185">Reference proteome</keyword>